<evidence type="ECO:0000259" key="1">
    <source>
        <dbReference type="Pfam" id="PF03033"/>
    </source>
</evidence>
<dbReference type="CDD" id="cd03784">
    <property type="entry name" value="GT1_Gtf-like"/>
    <property type="match status" value="1"/>
</dbReference>
<dbReference type="Gene3D" id="3.40.50.2000">
    <property type="entry name" value="Glycogen Phosphorylase B"/>
    <property type="match status" value="2"/>
</dbReference>
<accession>A0ABU0BZE5</accession>
<protein>
    <submittedName>
        <fullName evidence="3">Sterol 3beta-glucosyltransferase</fullName>
        <ecNumber evidence="3">2.4.1.173</ecNumber>
    </submittedName>
</protein>
<reference evidence="3 4" key="1">
    <citation type="submission" date="2023-07" db="EMBL/GenBank/DDBJ databases">
        <title>Genomic Encyclopedia of Type Strains, Phase IV (KMG-IV): sequencing the most valuable type-strain genomes for metagenomic binning, comparative biology and taxonomic classification.</title>
        <authorList>
            <person name="Goeker M."/>
        </authorList>
    </citation>
    <scope>NUCLEOTIDE SEQUENCE [LARGE SCALE GENOMIC DNA]</scope>
    <source>
        <strain evidence="3 4">DSM 1112</strain>
    </source>
</reference>
<dbReference type="SUPFAM" id="SSF53756">
    <property type="entry name" value="UDP-Glycosyltransferase/glycogen phosphorylase"/>
    <property type="match status" value="1"/>
</dbReference>
<dbReference type="RefSeq" id="WP_307236326.1">
    <property type="nucleotide sequence ID" value="NZ_JAUSVF010000004.1"/>
</dbReference>
<organism evidence="3 4">
    <name type="scientific">Pararhizobium capsulatum DSM 1112</name>
    <dbReference type="NCBI Taxonomy" id="1121113"/>
    <lineage>
        <taxon>Bacteria</taxon>
        <taxon>Pseudomonadati</taxon>
        <taxon>Pseudomonadota</taxon>
        <taxon>Alphaproteobacteria</taxon>
        <taxon>Hyphomicrobiales</taxon>
        <taxon>Rhizobiaceae</taxon>
        <taxon>Rhizobium/Agrobacterium group</taxon>
        <taxon>Pararhizobium</taxon>
    </lineage>
</organism>
<keyword evidence="3" id="KW-0328">Glycosyltransferase</keyword>
<evidence type="ECO:0000313" key="3">
    <source>
        <dbReference type="EMBL" id="MDQ0323636.1"/>
    </source>
</evidence>
<name>A0ABU0BZE5_9HYPH</name>
<keyword evidence="3" id="KW-0808">Transferase</keyword>
<dbReference type="Proteomes" id="UP001230207">
    <property type="component" value="Unassembled WGS sequence"/>
</dbReference>
<dbReference type="EMBL" id="JAUSVF010000004">
    <property type="protein sequence ID" value="MDQ0323636.1"/>
    <property type="molecule type" value="Genomic_DNA"/>
</dbReference>
<keyword evidence="4" id="KW-1185">Reference proteome</keyword>
<sequence>MVSFGTRGDIRPLCLLAVALKGNGHDVAIVVNEEYESHCKSFGIETIAVRSLFDPQADSRIIENLNSNLGKTTQRVLSKIVERLRAVQVGLFSAMEVCYKHVLTSDLVIYNTFAFFVGELARELRKPAIHVSFQPLLPSQKHILCLLGGARRSAFVNKSSYQIARAIPLLLQRAFRTFRAQYGVGNRLRGWTNPLTLGIDSSVQLLAFSAALSPDPGDWPCETTMTGFWFDNIASDKEQLPAKVCAFLDAGEPPIYVGFGSMFWGKRHNTQVVLKGLEMWGGRAIISSVGESLNLQGGLAPNILEIKFIEHSRLFPHVSAVVHHGGAGTTAQGLRFGLPTIIFPMIGDQFFWGRRVAALGAGDAPIALKNATPKLFASRVRTVLADTSYRSAAMELSRQLQEDAGIDVAVERVEQTLAIYPVMRHDLHHPDC</sequence>
<dbReference type="Pfam" id="PF06722">
    <property type="entry name" value="EryCIII-like_C"/>
    <property type="match status" value="1"/>
</dbReference>
<dbReference type="PANTHER" id="PTHR48050">
    <property type="entry name" value="STEROL 3-BETA-GLUCOSYLTRANSFERASE"/>
    <property type="match status" value="1"/>
</dbReference>
<dbReference type="Pfam" id="PF03033">
    <property type="entry name" value="Glyco_transf_28"/>
    <property type="match status" value="1"/>
</dbReference>
<feature type="domain" description="Glycosyltransferase family 28 N-terminal" evidence="1">
    <location>
        <begin position="3"/>
        <end position="50"/>
    </location>
</feature>
<evidence type="ECO:0000259" key="2">
    <source>
        <dbReference type="Pfam" id="PF06722"/>
    </source>
</evidence>
<dbReference type="InterPro" id="IPR002213">
    <property type="entry name" value="UDP_glucos_trans"/>
</dbReference>
<dbReference type="InterPro" id="IPR004276">
    <property type="entry name" value="GlycoTrans_28_N"/>
</dbReference>
<comment type="caution">
    <text evidence="3">The sequence shown here is derived from an EMBL/GenBank/DDBJ whole genome shotgun (WGS) entry which is preliminary data.</text>
</comment>
<dbReference type="EC" id="2.4.1.173" evidence="3"/>
<evidence type="ECO:0000313" key="4">
    <source>
        <dbReference type="Proteomes" id="UP001230207"/>
    </source>
</evidence>
<dbReference type="InterPro" id="IPR050426">
    <property type="entry name" value="Glycosyltransferase_28"/>
</dbReference>
<dbReference type="PANTHER" id="PTHR48050:SF13">
    <property type="entry name" value="STEROL 3-BETA-GLUCOSYLTRANSFERASE UGT80A2"/>
    <property type="match status" value="1"/>
</dbReference>
<proteinExistence type="predicted"/>
<dbReference type="GO" id="GO:0016906">
    <property type="term" value="F:sterol 3-beta-glucosyltransferase activity"/>
    <property type="evidence" value="ECO:0007669"/>
    <property type="project" value="UniProtKB-EC"/>
</dbReference>
<gene>
    <name evidence="3" type="ORF">QO002_005843</name>
</gene>
<dbReference type="InterPro" id="IPR010610">
    <property type="entry name" value="EryCIII-like_C"/>
</dbReference>
<feature type="domain" description="Erythromycin biosynthesis protein CIII-like C-terminal" evidence="2">
    <location>
        <begin position="292"/>
        <end position="399"/>
    </location>
</feature>